<dbReference type="EMBL" id="BK015681">
    <property type="protein sequence ID" value="DAE19658.1"/>
    <property type="molecule type" value="Genomic_DNA"/>
</dbReference>
<evidence type="ECO:0000313" key="1">
    <source>
        <dbReference type="EMBL" id="DAE19658.1"/>
    </source>
</evidence>
<accession>A0A8S5QKY6</accession>
<reference evidence="1" key="1">
    <citation type="journal article" date="2021" name="Proc. Natl. Acad. Sci. U.S.A.">
        <title>A Catalog of Tens of Thousands of Viruses from Human Metagenomes Reveals Hidden Associations with Chronic Diseases.</title>
        <authorList>
            <person name="Tisza M.J."/>
            <person name="Buck C.B."/>
        </authorList>
    </citation>
    <scope>NUCLEOTIDE SEQUENCE</scope>
    <source>
        <strain evidence="1">CtU7I6</strain>
    </source>
</reference>
<organism evidence="1">
    <name type="scientific">Caudovirales sp. ctU7I6</name>
    <dbReference type="NCBI Taxonomy" id="2826776"/>
    <lineage>
        <taxon>Viruses</taxon>
        <taxon>Duplodnaviria</taxon>
        <taxon>Heunggongvirae</taxon>
        <taxon>Uroviricota</taxon>
        <taxon>Caudoviricetes</taxon>
    </lineage>
</organism>
<proteinExistence type="predicted"/>
<sequence>MKGMTNNQIIMNEAAKLDPATLHAIATAHHTPEQIAAMAANAVTTDENGDEQPATIADVEIILAAAELHTFDYWKKEGKSVKKGETHLIECYLWKYTTRPSKAQREAAEAEGKEAAPAPHFYPTKSHLFSCLQVHDAKQAPAGRFGSVAAIMEYNKKLAAERKAAKAAAEQTASTPAPIITEERHELPELVHVDPLPTKKASKPAATKKPAPDVLRKAEREAKAAFLAVPETDRKGQAAALDAWRKTRKAVEDAKQAPAAVAAPDEAPVKQLDFESIAAGLLA</sequence>
<name>A0A8S5QKY6_9CAUD</name>
<protein>
    <submittedName>
        <fullName evidence="1">Uncharacterized protein</fullName>
    </submittedName>
</protein>